<dbReference type="PANTHER" id="PTHR46066:SF2">
    <property type="entry name" value="CHITINASE DOMAIN-CONTAINING PROTEIN 1"/>
    <property type="match status" value="1"/>
</dbReference>
<dbReference type="CDD" id="cd02874">
    <property type="entry name" value="GH18_CFLE_spore_hydrolase"/>
    <property type="match status" value="1"/>
</dbReference>
<protein>
    <submittedName>
        <fullName evidence="5">Putative glycosyl hydrolase</fullName>
    </submittedName>
</protein>
<dbReference type="HOGENOM" id="CLU_037415_4_1_9"/>
<reference evidence="6" key="1">
    <citation type="submission" date="2011-11" db="EMBL/GenBank/DDBJ databases">
        <title>Complete sequence of Desulfosporosinus orientis DSM 765.</title>
        <authorList>
            <person name="Lucas S."/>
            <person name="Han J."/>
            <person name="Lapidus A."/>
            <person name="Cheng J.-F."/>
            <person name="Goodwin L."/>
            <person name="Pitluck S."/>
            <person name="Peters L."/>
            <person name="Ovchinnikova G."/>
            <person name="Teshima H."/>
            <person name="Detter J.C."/>
            <person name="Han C."/>
            <person name="Tapia R."/>
            <person name="Land M."/>
            <person name="Hauser L."/>
            <person name="Kyrpides N."/>
            <person name="Ivanova N."/>
            <person name="Pagani I."/>
            <person name="Pester M."/>
            <person name="Spring S."/>
            <person name="Ollivier B."/>
            <person name="Rattei T."/>
            <person name="Klenk H.-P."/>
            <person name="Wagner M."/>
            <person name="Loy A."/>
            <person name="Woyke T."/>
        </authorList>
    </citation>
    <scope>NUCLEOTIDE SEQUENCE [LARGE SCALE GENOMIC DNA]</scope>
    <source>
        <strain evidence="6">ATCC 19365 / DSM 765 / NCIMB 8382 / VKM B-1628</strain>
    </source>
</reference>
<dbReference type="KEGG" id="dor:Desor_2784"/>
<reference evidence="5 6" key="2">
    <citation type="journal article" date="2012" name="J. Bacteriol.">
        <title>Complete genome sequences of Desulfosporosinus orientis DSM765T, Desulfosporosinus youngiae DSM17734T, Desulfosporosinus meridiei DSM13257T, and Desulfosporosinus acidiphilus DSM22704T.</title>
        <authorList>
            <person name="Pester M."/>
            <person name="Brambilla E."/>
            <person name="Alazard D."/>
            <person name="Rattei T."/>
            <person name="Weinmaier T."/>
            <person name="Han J."/>
            <person name="Lucas S."/>
            <person name="Lapidus A."/>
            <person name="Cheng J.F."/>
            <person name="Goodwin L."/>
            <person name="Pitluck S."/>
            <person name="Peters L."/>
            <person name="Ovchinnikova G."/>
            <person name="Teshima H."/>
            <person name="Detter J.C."/>
            <person name="Han C.S."/>
            <person name="Tapia R."/>
            <person name="Land M.L."/>
            <person name="Hauser L."/>
            <person name="Kyrpides N.C."/>
            <person name="Ivanova N.N."/>
            <person name="Pagani I."/>
            <person name="Huntmann M."/>
            <person name="Wei C.L."/>
            <person name="Davenport K.W."/>
            <person name="Daligault H."/>
            <person name="Chain P.S."/>
            <person name="Chen A."/>
            <person name="Mavromatis K."/>
            <person name="Markowitz V."/>
            <person name="Szeto E."/>
            <person name="Mikhailova N."/>
            <person name="Pati A."/>
            <person name="Wagner M."/>
            <person name="Woyke T."/>
            <person name="Ollivier B."/>
            <person name="Klenk H.P."/>
            <person name="Spring S."/>
            <person name="Loy A."/>
        </authorList>
    </citation>
    <scope>NUCLEOTIDE SEQUENCE [LARGE SCALE GENOMIC DNA]</scope>
    <source>
        <strain evidence="6">ATCC 19365 / DSM 765 / NCIMB 8382 / VKM B-1628</strain>
    </source>
</reference>
<keyword evidence="6" id="KW-1185">Reference proteome</keyword>
<sequence length="472" mass="53353">MEIHIVREGETLSQISGTYNISIQEIMRLNDLRDANHLVIGQSIVIPASDGYYTVMAGDTLWKIAQRYKTTVDALVQRNKITNPSLIYPGLLLRIPTVAVNYTIKPGETLWQIAQKNNTTVQALADLNKISNPNLIYPGTSIRIPAVKPRIEVNAYTYAEGQEENALVREVGQELTYISPFAYGIRSDGGLNQLNDEAAIKTALSENVLPMMCISNFTSIQKGSDIAHTILVDPALQTLLLDNIINVMKSKGYRGLNIDFENVYQGDRELYNHFIQYAVERLHPEGFFVSTALAPKLNAGQKGLLYEAHDYAAHGRIADFVILMTYEWGYRAGPPQAISPLNQIKGVLDYAVSEIPKNKIFFGFQIYARDWVVPHIQGQVAETFSHQEAVSRALKYKAAIQYDSVAESPFYRYVDERGVNHEVWFEDARSAQAKFDTVKEYNLRGISYWVLGYPFTQNWELLEANFDIIKKH</sequence>
<dbReference type="SMART" id="SM00636">
    <property type="entry name" value="Glyco_18"/>
    <property type="match status" value="1"/>
</dbReference>
<dbReference type="Proteomes" id="UP000006346">
    <property type="component" value="Chromosome"/>
</dbReference>
<feature type="domain" description="LysM" evidence="3">
    <location>
        <begin position="51"/>
        <end position="95"/>
    </location>
</feature>
<dbReference type="InterPro" id="IPR001223">
    <property type="entry name" value="Glyco_hydro18_cat"/>
</dbReference>
<accession>G7WDJ7</accession>
<dbReference type="Pfam" id="PF00704">
    <property type="entry name" value="Glyco_hydro_18"/>
    <property type="match status" value="1"/>
</dbReference>
<evidence type="ECO:0000256" key="2">
    <source>
        <dbReference type="ARBA" id="ARBA00023295"/>
    </source>
</evidence>
<dbReference type="eggNOG" id="COG3858">
    <property type="taxonomic scope" value="Bacteria"/>
</dbReference>
<name>G7WDJ7_DESOD</name>
<evidence type="ECO:0000256" key="1">
    <source>
        <dbReference type="ARBA" id="ARBA00022801"/>
    </source>
</evidence>
<dbReference type="SUPFAM" id="SSF54106">
    <property type="entry name" value="LysM domain"/>
    <property type="match status" value="3"/>
</dbReference>
<dbReference type="GO" id="GO:0070492">
    <property type="term" value="F:oligosaccharide binding"/>
    <property type="evidence" value="ECO:0007669"/>
    <property type="project" value="TreeGrafter"/>
</dbReference>
<gene>
    <name evidence="5" type="ordered locus">Desor_2784</name>
</gene>
<keyword evidence="2" id="KW-0326">Glycosidase</keyword>
<dbReference type="InterPro" id="IPR036779">
    <property type="entry name" value="LysM_dom_sf"/>
</dbReference>
<dbReference type="OrthoDB" id="9769314at2"/>
<evidence type="ECO:0000313" key="5">
    <source>
        <dbReference type="EMBL" id="AET68322.1"/>
    </source>
</evidence>
<dbReference type="GO" id="GO:0012505">
    <property type="term" value="C:endomembrane system"/>
    <property type="evidence" value="ECO:0007669"/>
    <property type="project" value="TreeGrafter"/>
</dbReference>
<evidence type="ECO:0000259" key="3">
    <source>
        <dbReference type="PROSITE" id="PS51782"/>
    </source>
</evidence>
<dbReference type="Pfam" id="PF01476">
    <property type="entry name" value="LysM"/>
    <property type="match status" value="3"/>
</dbReference>
<feature type="domain" description="LysM" evidence="3">
    <location>
        <begin position="2"/>
        <end position="46"/>
    </location>
</feature>
<dbReference type="InterPro" id="IPR018392">
    <property type="entry name" value="LysM"/>
</dbReference>
<dbReference type="GO" id="GO:0008061">
    <property type="term" value="F:chitin binding"/>
    <property type="evidence" value="ECO:0007669"/>
    <property type="project" value="InterPro"/>
</dbReference>
<dbReference type="InterPro" id="IPR041704">
    <property type="entry name" value="CFLE_GH18"/>
</dbReference>
<dbReference type="Gene3D" id="3.10.350.10">
    <property type="entry name" value="LysM domain"/>
    <property type="match status" value="3"/>
</dbReference>
<dbReference type="PROSITE" id="PS51782">
    <property type="entry name" value="LYSM"/>
    <property type="match status" value="3"/>
</dbReference>
<evidence type="ECO:0000313" key="6">
    <source>
        <dbReference type="Proteomes" id="UP000006346"/>
    </source>
</evidence>
<dbReference type="InterPro" id="IPR017853">
    <property type="entry name" value="GH"/>
</dbReference>
<dbReference type="InterPro" id="IPR029070">
    <property type="entry name" value="Chitinase_insertion_sf"/>
</dbReference>
<dbReference type="GO" id="GO:0005975">
    <property type="term" value="P:carbohydrate metabolic process"/>
    <property type="evidence" value="ECO:0007669"/>
    <property type="project" value="InterPro"/>
</dbReference>
<dbReference type="InterPro" id="IPR011583">
    <property type="entry name" value="Chitinase_II/V-like_cat"/>
</dbReference>
<proteinExistence type="predicted"/>
<feature type="domain" description="LysM" evidence="3">
    <location>
        <begin position="100"/>
        <end position="144"/>
    </location>
</feature>
<dbReference type="RefSeq" id="WP_014185130.1">
    <property type="nucleotide sequence ID" value="NC_016584.1"/>
</dbReference>
<organism evidence="5 6">
    <name type="scientific">Desulfosporosinus orientis (strain ATCC 19365 / DSM 765 / NCIMB 8382 / VKM B-1628 / Singapore I)</name>
    <name type="common">Desulfotomaculum orientis</name>
    <dbReference type="NCBI Taxonomy" id="768706"/>
    <lineage>
        <taxon>Bacteria</taxon>
        <taxon>Bacillati</taxon>
        <taxon>Bacillota</taxon>
        <taxon>Clostridia</taxon>
        <taxon>Eubacteriales</taxon>
        <taxon>Desulfitobacteriaceae</taxon>
        <taxon>Desulfosporosinus</taxon>
    </lineage>
</organism>
<dbReference type="Gene3D" id="3.10.50.10">
    <property type="match status" value="1"/>
</dbReference>
<dbReference type="STRING" id="768706.Desor_2784"/>
<dbReference type="PANTHER" id="PTHR46066">
    <property type="entry name" value="CHITINASE DOMAIN-CONTAINING PROTEIN 1 FAMILY MEMBER"/>
    <property type="match status" value="1"/>
</dbReference>
<dbReference type="PROSITE" id="PS51910">
    <property type="entry name" value="GH18_2"/>
    <property type="match status" value="1"/>
</dbReference>
<dbReference type="CDD" id="cd00118">
    <property type="entry name" value="LysM"/>
    <property type="match status" value="3"/>
</dbReference>
<dbReference type="GO" id="GO:0016798">
    <property type="term" value="F:hydrolase activity, acting on glycosyl bonds"/>
    <property type="evidence" value="ECO:0007669"/>
    <property type="project" value="UniProtKB-KW"/>
</dbReference>
<dbReference type="AlphaFoldDB" id="G7WDJ7"/>
<dbReference type="eggNOG" id="COG1388">
    <property type="taxonomic scope" value="Bacteria"/>
</dbReference>
<dbReference type="SMART" id="SM00257">
    <property type="entry name" value="LysM"/>
    <property type="match status" value="3"/>
</dbReference>
<feature type="domain" description="GH18" evidence="4">
    <location>
        <begin position="151"/>
        <end position="472"/>
    </location>
</feature>
<dbReference type="PATRIC" id="fig|768706.3.peg.2796"/>
<dbReference type="EMBL" id="CP003108">
    <property type="protein sequence ID" value="AET68322.1"/>
    <property type="molecule type" value="Genomic_DNA"/>
</dbReference>
<evidence type="ECO:0000259" key="4">
    <source>
        <dbReference type="PROSITE" id="PS51910"/>
    </source>
</evidence>
<dbReference type="Gene3D" id="3.20.20.80">
    <property type="entry name" value="Glycosidases"/>
    <property type="match status" value="1"/>
</dbReference>
<keyword evidence="1 5" id="KW-0378">Hydrolase</keyword>
<dbReference type="SUPFAM" id="SSF51445">
    <property type="entry name" value="(Trans)glycosidases"/>
    <property type="match status" value="1"/>
</dbReference>